<dbReference type="PANTHER" id="PTHR43023:SF3">
    <property type="entry name" value="PROTEIN TRIGALACTOSYLDIACYLGLYCEROL 3, CHLOROPLASTIC"/>
    <property type="match status" value="1"/>
</dbReference>
<comment type="caution">
    <text evidence="2">The sequence shown here is derived from an EMBL/GenBank/DDBJ whole genome shotgun (WGS) entry which is preliminary data.</text>
</comment>
<organism evidence="2 3">
    <name type="scientific">Crocosphaera watsonii WH 0005</name>
    <dbReference type="NCBI Taxonomy" id="423472"/>
    <lineage>
        <taxon>Bacteria</taxon>
        <taxon>Bacillati</taxon>
        <taxon>Cyanobacteriota</taxon>
        <taxon>Cyanophyceae</taxon>
        <taxon>Oscillatoriophycideae</taxon>
        <taxon>Chroococcales</taxon>
        <taxon>Aphanothecaceae</taxon>
        <taxon>Crocosphaera</taxon>
    </lineage>
</organism>
<dbReference type="SUPFAM" id="SSF52540">
    <property type="entry name" value="P-loop containing nucleoside triphosphate hydrolases"/>
    <property type="match status" value="1"/>
</dbReference>
<dbReference type="EMBL" id="CAQL01000051">
    <property type="protein sequence ID" value="CCQ53888.1"/>
    <property type="molecule type" value="Genomic_DNA"/>
</dbReference>
<dbReference type="InterPro" id="IPR027417">
    <property type="entry name" value="P-loop_NTPase"/>
</dbReference>
<gene>
    <name evidence="2" type="ORF">CWATWH0005_4452</name>
</gene>
<evidence type="ECO:0000313" key="2">
    <source>
        <dbReference type="EMBL" id="CCQ53888.1"/>
    </source>
</evidence>
<reference evidence="2 3" key="2">
    <citation type="submission" date="2013-09" db="EMBL/GenBank/DDBJ databases">
        <title>Whole genome comparison of six Crocosphaera watsonii strains with differing phenotypes.</title>
        <authorList>
            <person name="Bench S.R."/>
            <person name="Heller P."/>
            <person name="Frank I."/>
            <person name="Arciniega M."/>
            <person name="Shilova I.N."/>
            <person name="Zehr J.P."/>
        </authorList>
    </citation>
    <scope>NUCLEOTIDE SEQUENCE [LARGE SCALE GENOMIC DNA]</scope>
    <source>
        <strain evidence="2 3">WH 0005</strain>
    </source>
</reference>
<proteinExistence type="predicted"/>
<accession>T2ILJ0</accession>
<dbReference type="Proteomes" id="UP000017981">
    <property type="component" value="Unassembled WGS sequence"/>
</dbReference>
<evidence type="ECO:0000313" key="3">
    <source>
        <dbReference type="Proteomes" id="UP000017981"/>
    </source>
</evidence>
<keyword evidence="1" id="KW-0813">Transport</keyword>
<dbReference type="AlphaFoldDB" id="T2ILJ0"/>
<protein>
    <submittedName>
        <fullName evidence="2">ABC transporter</fullName>
    </submittedName>
</protein>
<dbReference type="Gene3D" id="3.40.50.300">
    <property type="entry name" value="P-loop containing nucleotide triphosphate hydrolases"/>
    <property type="match status" value="1"/>
</dbReference>
<sequence>MVSHQDSTIRRTADRVIFLYGGKIQWEGKVDEIDNTTNPIVRQFFSASVKGPIRMID</sequence>
<reference evidence="2 3" key="1">
    <citation type="submission" date="2013-01" db="EMBL/GenBank/DDBJ databases">
        <authorList>
            <person name="Bench S."/>
        </authorList>
    </citation>
    <scope>NUCLEOTIDE SEQUENCE [LARGE SCALE GENOMIC DNA]</scope>
    <source>
        <strain evidence="2 3">WH 0005</strain>
    </source>
</reference>
<evidence type="ECO:0000256" key="1">
    <source>
        <dbReference type="ARBA" id="ARBA00022448"/>
    </source>
</evidence>
<dbReference type="PANTHER" id="PTHR43023">
    <property type="entry name" value="PROTEIN TRIGALACTOSYLDIACYLGLYCEROL 3, CHLOROPLASTIC"/>
    <property type="match status" value="1"/>
</dbReference>
<name>T2ILJ0_CROWT</name>